<comment type="caution">
    <text evidence="1">The sequence shown here is derived from an EMBL/GenBank/DDBJ whole genome shotgun (WGS) entry which is preliminary data.</text>
</comment>
<proteinExistence type="predicted"/>
<name>A0ACB7EM29_NIBAL</name>
<accession>A0ACB7EM29</accession>
<evidence type="ECO:0000313" key="2">
    <source>
        <dbReference type="Proteomes" id="UP000805704"/>
    </source>
</evidence>
<organism evidence="1 2">
    <name type="scientific">Nibea albiflora</name>
    <name type="common">Yellow drum</name>
    <name type="synonym">Corvina albiflora</name>
    <dbReference type="NCBI Taxonomy" id="240163"/>
    <lineage>
        <taxon>Eukaryota</taxon>
        <taxon>Metazoa</taxon>
        <taxon>Chordata</taxon>
        <taxon>Craniata</taxon>
        <taxon>Vertebrata</taxon>
        <taxon>Euteleostomi</taxon>
        <taxon>Actinopterygii</taxon>
        <taxon>Neopterygii</taxon>
        <taxon>Teleostei</taxon>
        <taxon>Neoteleostei</taxon>
        <taxon>Acanthomorphata</taxon>
        <taxon>Eupercaria</taxon>
        <taxon>Sciaenidae</taxon>
        <taxon>Nibea</taxon>
    </lineage>
</organism>
<evidence type="ECO:0000313" key="1">
    <source>
        <dbReference type="EMBL" id="KAG8002868.1"/>
    </source>
</evidence>
<dbReference type="Proteomes" id="UP000805704">
    <property type="component" value="Chromosome 5"/>
</dbReference>
<sequence>MFIHICTIILGQLAALFITTSQDWYIPLNSTVYGTENLPNMEDTSVFSLSGFQYIIMAVVVTKGYPHKKPFYHNGVFLCLLLVLFAIMTWLVVYPGPFICKQFKLYNFTDMDFKVLLVAVAALNLLICFVVELLIDMGLLNCLRLLRGSRESKKQYKRLDVLLSNTPSWPPLNQPLPPTNQTVIFLS</sequence>
<dbReference type="EMBL" id="CM024793">
    <property type="protein sequence ID" value="KAG8002868.1"/>
    <property type="molecule type" value="Genomic_DNA"/>
</dbReference>
<gene>
    <name evidence="1" type="primary">ATP13A2</name>
    <name evidence="1" type="ORF">GBF38_015467</name>
</gene>
<keyword evidence="2" id="KW-1185">Reference proteome</keyword>
<reference evidence="1" key="1">
    <citation type="submission" date="2020-04" db="EMBL/GenBank/DDBJ databases">
        <title>A chromosome-scale assembly and high-density genetic map of the yellow drum (Nibea albiflora) genome.</title>
        <authorList>
            <person name="Xu D."/>
            <person name="Zhang W."/>
            <person name="Chen R."/>
            <person name="Tan P."/>
            <person name="Wang L."/>
            <person name="Song H."/>
            <person name="Tian L."/>
            <person name="Zhu Q."/>
            <person name="Wang B."/>
        </authorList>
    </citation>
    <scope>NUCLEOTIDE SEQUENCE</scope>
    <source>
        <strain evidence="1">ZJHYS-2018</strain>
    </source>
</reference>
<protein>
    <submittedName>
        <fullName evidence="1">Cation-transporting ATPase 13A2</fullName>
    </submittedName>
</protein>